<name>A0A133ZUP9_9FIRM</name>
<evidence type="ECO:0000259" key="5">
    <source>
        <dbReference type="Pfam" id="PF03668"/>
    </source>
</evidence>
<evidence type="ECO:0000313" key="8">
    <source>
        <dbReference type="Proteomes" id="UP000070394"/>
    </source>
</evidence>
<dbReference type="PIRSF" id="PIRSF005052">
    <property type="entry name" value="P-loopkin"/>
    <property type="match status" value="1"/>
</dbReference>
<evidence type="ECO:0000259" key="6">
    <source>
        <dbReference type="Pfam" id="PF22740"/>
    </source>
</evidence>
<feature type="domain" description="RapZ-like N-terminal" evidence="5">
    <location>
        <begin position="1"/>
        <end position="151"/>
    </location>
</feature>
<dbReference type="HAMAP" id="MF_00636">
    <property type="entry name" value="RapZ_like"/>
    <property type="match status" value="1"/>
</dbReference>
<dbReference type="InterPro" id="IPR053931">
    <property type="entry name" value="RapZ_C"/>
</dbReference>
<evidence type="ECO:0000256" key="1">
    <source>
        <dbReference type="ARBA" id="ARBA00022741"/>
    </source>
</evidence>
<dbReference type="RefSeq" id="WP_060930824.1">
    <property type="nucleotide sequence ID" value="NZ_KQ959797.1"/>
</dbReference>
<evidence type="ECO:0000313" key="7">
    <source>
        <dbReference type="EMBL" id="KXB59135.1"/>
    </source>
</evidence>
<evidence type="ECO:0000256" key="4">
    <source>
        <dbReference type="HAMAP-Rule" id="MF_00636"/>
    </source>
</evidence>
<keyword evidence="8" id="KW-1185">Reference proteome</keyword>
<keyword evidence="2 4" id="KW-0067">ATP-binding</keyword>
<gene>
    <name evidence="7" type="ORF">HMPREF1866_00951</name>
</gene>
<keyword evidence="3 4" id="KW-0342">GTP-binding</keyword>
<dbReference type="PATRIC" id="fig|467210.3.peg.940"/>
<feature type="binding site" evidence="4">
    <location>
        <begin position="8"/>
        <end position="15"/>
    </location>
    <ligand>
        <name>ATP</name>
        <dbReference type="ChEBI" id="CHEBI:30616"/>
    </ligand>
</feature>
<dbReference type="AlphaFoldDB" id="A0A133ZUP9"/>
<proteinExistence type="inferred from homology"/>
<dbReference type="InterPro" id="IPR053930">
    <property type="entry name" value="RapZ-like_N"/>
</dbReference>
<dbReference type="InterPro" id="IPR027417">
    <property type="entry name" value="P-loop_NTPase"/>
</dbReference>
<comment type="caution">
    <text evidence="7">The sequence shown here is derived from an EMBL/GenBank/DDBJ whole genome shotgun (WGS) entry which is preliminary data.</text>
</comment>
<dbReference type="OrthoDB" id="9784461at2"/>
<dbReference type="Pfam" id="PF03668">
    <property type="entry name" value="RapZ-like_N"/>
    <property type="match status" value="1"/>
</dbReference>
<dbReference type="PANTHER" id="PTHR30448:SF0">
    <property type="entry name" value="RNASE ADAPTER PROTEIN RAPZ"/>
    <property type="match status" value="1"/>
</dbReference>
<dbReference type="STRING" id="467210.HMPREF1866_00951"/>
<dbReference type="NCBIfam" id="NF003828">
    <property type="entry name" value="PRK05416.1"/>
    <property type="match status" value="1"/>
</dbReference>
<sequence>MKIIIVTGMSGSGKTVALKMFEDFGYYCVDNLPVELVSNFVELTIDSERGMKGVALGIDIRSRLDGLESVIDELKHKKINMEILFLEADDETLIKRYKETRRNHPLAADGRLIDGIHLERQRLAFLRAKADRIMDTGRMLTKELKQELRAIYVDGKSFNNLFVTVLSFGYMYGIPDDPDLLFDVRFLPNPFYDPDLRLKTGEEHGVADYVFSNGDAEVFLEKLDDMIKFLIPRYIDEGKSALVIGIGCTGGQHRSVAIAAALKRRLDTIEGIGVRLEHRDMGKNITRIAGR</sequence>
<keyword evidence="1 4" id="KW-0547">Nucleotide-binding</keyword>
<dbReference type="SUPFAM" id="SSF52540">
    <property type="entry name" value="P-loop containing nucleoside triphosphate hydrolases"/>
    <property type="match status" value="1"/>
</dbReference>
<dbReference type="Pfam" id="PF22740">
    <property type="entry name" value="PapZ_C"/>
    <property type="match status" value="1"/>
</dbReference>
<protein>
    <submittedName>
        <fullName evidence="7">Uncharacterized protein</fullName>
    </submittedName>
</protein>
<dbReference type="GO" id="GO:0005524">
    <property type="term" value="F:ATP binding"/>
    <property type="evidence" value="ECO:0007669"/>
    <property type="project" value="UniProtKB-UniRule"/>
</dbReference>
<dbReference type="Proteomes" id="UP000070394">
    <property type="component" value="Unassembled WGS sequence"/>
</dbReference>
<reference evidence="8" key="1">
    <citation type="submission" date="2016-01" db="EMBL/GenBank/DDBJ databases">
        <authorList>
            <person name="Mitreva M."/>
            <person name="Pepin K.H."/>
            <person name="Mihindukulasuriya K.A."/>
            <person name="Fulton R."/>
            <person name="Fronick C."/>
            <person name="O'Laughlin M."/>
            <person name="Miner T."/>
            <person name="Herter B."/>
            <person name="Rosa B.A."/>
            <person name="Cordes M."/>
            <person name="Tomlinson C."/>
            <person name="Wollam A."/>
            <person name="Palsikar V.B."/>
            <person name="Mardis E.R."/>
            <person name="Wilson R.K."/>
        </authorList>
    </citation>
    <scope>NUCLEOTIDE SEQUENCE [LARGE SCALE GENOMIC DNA]</scope>
    <source>
        <strain evidence="8">DNF00896</strain>
    </source>
</reference>
<evidence type="ECO:0000256" key="2">
    <source>
        <dbReference type="ARBA" id="ARBA00022840"/>
    </source>
</evidence>
<accession>A0A133ZUP9</accession>
<feature type="domain" description="RapZ C-terminal" evidence="6">
    <location>
        <begin position="163"/>
        <end position="281"/>
    </location>
</feature>
<dbReference type="GO" id="GO:0005525">
    <property type="term" value="F:GTP binding"/>
    <property type="evidence" value="ECO:0007669"/>
    <property type="project" value="UniProtKB-UniRule"/>
</dbReference>
<organism evidence="7 8">
    <name type="scientific">Lachnoanaerobaculum saburreum</name>
    <dbReference type="NCBI Taxonomy" id="467210"/>
    <lineage>
        <taxon>Bacteria</taxon>
        <taxon>Bacillati</taxon>
        <taxon>Bacillota</taxon>
        <taxon>Clostridia</taxon>
        <taxon>Lachnospirales</taxon>
        <taxon>Lachnospiraceae</taxon>
        <taxon>Lachnoanaerobaculum</taxon>
    </lineage>
</organism>
<evidence type="ECO:0000256" key="3">
    <source>
        <dbReference type="ARBA" id="ARBA00023134"/>
    </source>
</evidence>
<dbReference type="EMBL" id="LSDA01000037">
    <property type="protein sequence ID" value="KXB59135.1"/>
    <property type="molecule type" value="Genomic_DNA"/>
</dbReference>
<dbReference type="PANTHER" id="PTHR30448">
    <property type="entry name" value="RNASE ADAPTER PROTEIN RAPZ"/>
    <property type="match status" value="1"/>
</dbReference>
<dbReference type="InterPro" id="IPR005337">
    <property type="entry name" value="RapZ-like"/>
</dbReference>
<feature type="binding site" evidence="4">
    <location>
        <begin position="59"/>
        <end position="62"/>
    </location>
    <ligand>
        <name>GTP</name>
        <dbReference type="ChEBI" id="CHEBI:37565"/>
    </ligand>
</feature>